<dbReference type="NCBIfam" id="TIGR02473">
    <property type="entry name" value="flagell_FliJ"/>
    <property type="match status" value="1"/>
</dbReference>
<keyword evidence="2" id="KW-0813">Transport</keyword>
<evidence type="ECO:0008006" key="10">
    <source>
        <dbReference type="Google" id="ProtNLM"/>
    </source>
</evidence>
<evidence type="ECO:0000256" key="7">
    <source>
        <dbReference type="ARBA" id="ARBA00023136"/>
    </source>
</evidence>
<keyword evidence="8" id="KW-1006">Bacterial flagellum protein export</keyword>
<reference evidence="9" key="1">
    <citation type="submission" date="2018-06" db="EMBL/GenBank/DDBJ databases">
        <authorList>
            <person name="Zhirakovskaya E."/>
        </authorList>
    </citation>
    <scope>NUCLEOTIDE SEQUENCE</scope>
</reference>
<dbReference type="Gene3D" id="1.10.287.1700">
    <property type="match status" value="1"/>
</dbReference>
<keyword evidence="5" id="KW-1005">Bacterial flagellum biogenesis</keyword>
<keyword evidence="6" id="KW-0653">Protein transport</keyword>
<evidence type="ECO:0000313" key="9">
    <source>
        <dbReference type="EMBL" id="VAX20169.1"/>
    </source>
</evidence>
<dbReference type="GO" id="GO:0009288">
    <property type="term" value="C:bacterial-type flagellum"/>
    <property type="evidence" value="ECO:0007669"/>
    <property type="project" value="InterPro"/>
</dbReference>
<accession>A0A3B1BQE7</accession>
<dbReference type="EMBL" id="UOGE01000052">
    <property type="protein sequence ID" value="VAX20169.1"/>
    <property type="molecule type" value="Genomic_DNA"/>
</dbReference>
<evidence type="ECO:0000256" key="2">
    <source>
        <dbReference type="ARBA" id="ARBA00022448"/>
    </source>
</evidence>
<gene>
    <name evidence="9" type="ORF">MNBD_NITROSPINAE02-1233</name>
</gene>
<dbReference type="GO" id="GO:0044781">
    <property type="term" value="P:bacterial-type flagellum organization"/>
    <property type="evidence" value="ECO:0007669"/>
    <property type="project" value="UniProtKB-KW"/>
</dbReference>
<dbReference type="InterPro" id="IPR012823">
    <property type="entry name" value="Flagell_FliJ"/>
</dbReference>
<evidence type="ECO:0000256" key="5">
    <source>
        <dbReference type="ARBA" id="ARBA00022795"/>
    </source>
</evidence>
<dbReference type="Pfam" id="PF02050">
    <property type="entry name" value="FliJ"/>
    <property type="match status" value="1"/>
</dbReference>
<keyword evidence="3" id="KW-1003">Cell membrane</keyword>
<dbReference type="AlphaFoldDB" id="A0A3B1BQE7"/>
<sequence>MFRYRLQALLRYRKILEEKQQRALAAANRNYGEKLKAVVDIKRLVSDTQERLADEFANIHDTQTLKLYYNFFAGSQFALDEKKHVADAALQIVEMERETLVGRVKNRRIIETHRQRVKERFDEEENKKERVMYDEISLNMFVKSKPENEKQ</sequence>
<dbReference type="GO" id="GO:0005886">
    <property type="term" value="C:plasma membrane"/>
    <property type="evidence" value="ECO:0007669"/>
    <property type="project" value="UniProtKB-SubCell"/>
</dbReference>
<evidence type="ECO:0000256" key="8">
    <source>
        <dbReference type="ARBA" id="ARBA00023225"/>
    </source>
</evidence>
<evidence type="ECO:0000256" key="6">
    <source>
        <dbReference type="ARBA" id="ARBA00022927"/>
    </source>
</evidence>
<evidence type="ECO:0000256" key="4">
    <source>
        <dbReference type="ARBA" id="ARBA00022500"/>
    </source>
</evidence>
<evidence type="ECO:0000256" key="1">
    <source>
        <dbReference type="ARBA" id="ARBA00004413"/>
    </source>
</evidence>
<protein>
    <recommendedName>
        <fullName evidence="10">Flagellar FliJ protein</fullName>
    </recommendedName>
</protein>
<evidence type="ECO:0000256" key="3">
    <source>
        <dbReference type="ARBA" id="ARBA00022475"/>
    </source>
</evidence>
<keyword evidence="4" id="KW-0145">Chemotaxis</keyword>
<dbReference type="GO" id="GO:0071973">
    <property type="term" value="P:bacterial-type flagellum-dependent cell motility"/>
    <property type="evidence" value="ECO:0007669"/>
    <property type="project" value="InterPro"/>
</dbReference>
<proteinExistence type="predicted"/>
<organism evidence="9">
    <name type="scientific">hydrothermal vent metagenome</name>
    <dbReference type="NCBI Taxonomy" id="652676"/>
    <lineage>
        <taxon>unclassified sequences</taxon>
        <taxon>metagenomes</taxon>
        <taxon>ecological metagenomes</taxon>
    </lineage>
</organism>
<keyword evidence="7" id="KW-0472">Membrane</keyword>
<dbReference type="InterPro" id="IPR053716">
    <property type="entry name" value="Flag_assembly_chemotaxis_eff"/>
</dbReference>
<comment type="subcellular location">
    <subcellularLocation>
        <location evidence="1">Cell membrane</location>
        <topology evidence="1">Peripheral membrane protein</topology>
        <orientation evidence="1">Cytoplasmic side</orientation>
    </subcellularLocation>
</comment>
<dbReference type="GO" id="GO:0006935">
    <property type="term" value="P:chemotaxis"/>
    <property type="evidence" value="ECO:0007669"/>
    <property type="project" value="UniProtKB-KW"/>
</dbReference>
<dbReference type="GO" id="GO:0015031">
    <property type="term" value="P:protein transport"/>
    <property type="evidence" value="ECO:0007669"/>
    <property type="project" value="UniProtKB-KW"/>
</dbReference>
<name>A0A3B1BQE7_9ZZZZ</name>